<dbReference type="EMBL" id="CP146023">
    <property type="protein sequence ID" value="WWQ69331.1"/>
    <property type="molecule type" value="Genomic_DNA"/>
</dbReference>
<evidence type="ECO:0000313" key="1">
    <source>
        <dbReference type="EMBL" id="WWQ69331.1"/>
    </source>
</evidence>
<dbReference type="Proteomes" id="UP001432251">
    <property type="component" value="Plasmid p1"/>
</dbReference>
<keyword evidence="2" id="KW-1185">Reference proteome</keyword>
<evidence type="ECO:0000313" key="2">
    <source>
        <dbReference type="Proteomes" id="UP001432251"/>
    </source>
</evidence>
<keyword evidence="1" id="KW-0614">Plasmid</keyword>
<reference evidence="1" key="1">
    <citation type="journal article" date="2025" name="Int. J. Syst. Evol. Microbiol.">
        <title>Streptomyces citrinus sp. nov., with yellow diffusible pigment.</title>
        <authorList>
            <person name="He Y."/>
            <person name="Yang E."/>
            <person name="Xu J."/>
            <person name="Sun Y."/>
            <person name="Sun L."/>
        </authorList>
    </citation>
    <scope>NUCLEOTIDE SEQUENCE</scope>
    <source>
        <strain evidence="1">Q6</strain>
    </source>
</reference>
<proteinExistence type="predicted"/>
<organism evidence="1 2">
    <name type="scientific">Streptomyces citrinus</name>
    <dbReference type="NCBI Taxonomy" id="3118173"/>
    <lineage>
        <taxon>Bacteria</taxon>
        <taxon>Bacillati</taxon>
        <taxon>Actinomycetota</taxon>
        <taxon>Actinomycetes</taxon>
        <taxon>Kitasatosporales</taxon>
        <taxon>Streptomycetaceae</taxon>
        <taxon>Streptomyces</taxon>
    </lineage>
</organism>
<geneLocation type="plasmid" evidence="1 2">
    <name>p1</name>
</geneLocation>
<accession>A0ACD5AQ71</accession>
<gene>
    <name evidence="1" type="ORF">V2W30_39765</name>
</gene>
<protein>
    <submittedName>
        <fullName evidence="1">Uncharacterized protein</fullName>
    </submittedName>
</protein>
<name>A0ACD5AQ71_9ACTN</name>
<sequence length="175" mass="19024">MVSLPEELQAREAAARRRVEELQSEVAELTRRLEGAREDLSRLEITRETVAQVLADLSAAGAEPDLAAEEAPEANEASAPHGVGVMMVPPWREGLVVAVLPDVYRDIVEVIADAPGPVHAKQIVPRIGLPTTTGKIEGTRGKLKRLVERGWLDEDTPGQFTLARQGPGRERANSR</sequence>